<organism evidence="1 2">
    <name type="scientific">Zalaria obscura</name>
    <dbReference type="NCBI Taxonomy" id="2024903"/>
    <lineage>
        <taxon>Eukaryota</taxon>
        <taxon>Fungi</taxon>
        <taxon>Dikarya</taxon>
        <taxon>Ascomycota</taxon>
        <taxon>Pezizomycotina</taxon>
        <taxon>Dothideomycetes</taxon>
        <taxon>Dothideomycetidae</taxon>
        <taxon>Dothideales</taxon>
        <taxon>Zalariaceae</taxon>
        <taxon>Zalaria</taxon>
    </lineage>
</organism>
<dbReference type="EMBL" id="JAMKPW020000029">
    <property type="protein sequence ID" value="KAK8203596.1"/>
    <property type="molecule type" value="Genomic_DNA"/>
</dbReference>
<protein>
    <submittedName>
        <fullName evidence="1">Uncharacterized protein</fullName>
    </submittedName>
</protein>
<evidence type="ECO:0000313" key="2">
    <source>
        <dbReference type="Proteomes" id="UP001320706"/>
    </source>
</evidence>
<keyword evidence="2" id="KW-1185">Reference proteome</keyword>
<sequence length="157" mass="18079">MAEDPNAELSRAEYWDKRYGSSEPTAATYDWLRNFNTIKPFLTKYLPHASTNPEIVHMGNGNSTLPADLLSLDYTKQTATDFSAVVIDNMRAKHPDVEWRVMDIRSLEFDDASFDIAIDKATLDAMLYGSLWDPEDEVKENVRRYVDEKEVLPEWVL</sequence>
<dbReference type="Proteomes" id="UP001320706">
    <property type="component" value="Unassembled WGS sequence"/>
</dbReference>
<reference evidence="1" key="1">
    <citation type="submission" date="2024-02" db="EMBL/GenBank/DDBJ databases">
        <title>Metagenome Assembled Genome of Zalaria obscura JY119.</title>
        <authorList>
            <person name="Vighnesh L."/>
            <person name="Jagadeeshwari U."/>
            <person name="Venkata Ramana C."/>
            <person name="Sasikala C."/>
        </authorList>
    </citation>
    <scope>NUCLEOTIDE SEQUENCE</scope>
    <source>
        <strain evidence="1">JY119</strain>
    </source>
</reference>
<gene>
    <name evidence="1" type="ORF">M8818_005246</name>
</gene>
<evidence type="ECO:0000313" key="1">
    <source>
        <dbReference type="EMBL" id="KAK8203596.1"/>
    </source>
</evidence>
<accession>A0ACC3SBC0</accession>
<proteinExistence type="predicted"/>
<comment type="caution">
    <text evidence="1">The sequence shown here is derived from an EMBL/GenBank/DDBJ whole genome shotgun (WGS) entry which is preliminary data.</text>
</comment>
<name>A0ACC3SBC0_9PEZI</name>